<dbReference type="Proteomes" id="UP001172082">
    <property type="component" value="Unassembled WGS sequence"/>
</dbReference>
<evidence type="ECO:0000313" key="2">
    <source>
        <dbReference type="Proteomes" id="UP001172082"/>
    </source>
</evidence>
<dbReference type="EMBL" id="JAUJEA010000015">
    <property type="protein sequence ID" value="MDN5205080.1"/>
    <property type="molecule type" value="Genomic_DNA"/>
</dbReference>
<sequence>MNKEDTIINRVSQSSLISFDLEEYYDKHERIVYDIKDNLFQGLILKEKEFRTFIKENDWSRYQDKNVAITCTADAIVPTWAYMLLATKLEPYTNMVVFGDIDALNEALFRDALSKINFESFQDAKVVIKGCSNLPVPESAYVEIARLMRPYVTSMMYGEPCSTVPIYKKPKAKS</sequence>
<name>A0ABT8L0B2_9BACT</name>
<accession>A0ABT8L0B2</accession>
<dbReference type="RefSeq" id="WP_346755102.1">
    <property type="nucleotide sequence ID" value="NZ_JAUJEA010000015.1"/>
</dbReference>
<keyword evidence="2" id="KW-1185">Reference proteome</keyword>
<comment type="caution">
    <text evidence="1">The sequence shown here is derived from an EMBL/GenBank/DDBJ whole genome shotgun (WGS) entry which is preliminary data.</text>
</comment>
<organism evidence="1 2">
    <name type="scientific">Splendidivirga corallicola</name>
    <dbReference type="NCBI Taxonomy" id="3051826"/>
    <lineage>
        <taxon>Bacteria</taxon>
        <taxon>Pseudomonadati</taxon>
        <taxon>Bacteroidota</taxon>
        <taxon>Cytophagia</taxon>
        <taxon>Cytophagales</taxon>
        <taxon>Splendidivirgaceae</taxon>
        <taxon>Splendidivirga</taxon>
    </lineage>
</organism>
<proteinExistence type="predicted"/>
<reference evidence="1" key="1">
    <citation type="submission" date="2023-06" db="EMBL/GenBank/DDBJ databases">
        <title>Genomic of Parafulvivirga corallium.</title>
        <authorList>
            <person name="Wang G."/>
        </authorList>
    </citation>
    <scope>NUCLEOTIDE SEQUENCE</scope>
    <source>
        <strain evidence="1">BMA10</strain>
    </source>
</reference>
<dbReference type="InterPro" id="IPR018914">
    <property type="entry name" value="DUF2480"/>
</dbReference>
<evidence type="ECO:0000313" key="1">
    <source>
        <dbReference type="EMBL" id="MDN5205080.1"/>
    </source>
</evidence>
<gene>
    <name evidence="1" type="ORF">QQ008_27070</name>
</gene>
<dbReference type="Pfam" id="PF10652">
    <property type="entry name" value="DUF2480"/>
    <property type="match status" value="1"/>
</dbReference>
<protein>
    <submittedName>
        <fullName evidence="1">DUF2480 family protein</fullName>
    </submittedName>
</protein>